<feature type="region of interest" description="Disordered" evidence="1">
    <location>
        <begin position="304"/>
        <end position="454"/>
    </location>
</feature>
<feature type="compositionally biased region" description="Acidic residues" evidence="1">
    <location>
        <begin position="323"/>
        <end position="347"/>
    </location>
</feature>
<dbReference type="Proteomes" id="UP000799324">
    <property type="component" value="Unassembled WGS sequence"/>
</dbReference>
<feature type="compositionally biased region" description="Basic and acidic residues" evidence="1">
    <location>
        <begin position="429"/>
        <end position="439"/>
    </location>
</feature>
<feature type="compositionally biased region" description="Low complexity" evidence="1">
    <location>
        <begin position="360"/>
        <end position="374"/>
    </location>
</feature>
<dbReference type="EMBL" id="MU004362">
    <property type="protein sequence ID" value="KAF2654542.1"/>
    <property type="molecule type" value="Genomic_DNA"/>
</dbReference>
<evidence type="ECO:0000313" key="3">
    <source>
        <dbReference type="Proteomes" id="UP000799324"/>
    </source>
</evidence>
<reference evidence="2" key="1">
    <citation type="journal article" date="2020" name="Stud. Mycol.">
        <title>101 Dothideomycetes genomes: a test case for predicting lifestyles and emergence of pathogens.</title>
        <authorList>
            <person name="Haridas S."/>
            <person name="Albert R."/>
            <person name="Binder M."/>
            <person name="Bloem J."/>
            <person name="Labutti K."/>
            <person name="Salamov A."/>
            <person name="Andreopoulos B."/>
            <person name="Baker S."/>
            <person name="Barry K."/>
            <person name="Bills G."/>
            <person name="Bluhm B."/>
            <person name="Cannon C."/>
            <person name="Castanera R."/>
            <person name="Culley D."/>
            <person name="Daum C."/>
            <person name="Ezra D."/>
            <person name="Gonzalez J."/>
            <person name="Henrissat B."/>
            <person name="Kuo A."/>
            <person name="Liang C."/>
            <person name="Lipzen A."/>
            <person name="Lutzoni F."/>
            <person name="Magnuson J."/>
            <person name="Mondo S."/>
            <person name="Nolan M."/>
            <person name="Ohm R."/>
            <person name="Pangilinan J."/>
            <person name="Park H.-J."/>
            <person name="Ramirez L."/>
            <person name="Alfaro M."/>
            <person name="Sun H."/>
            <person name="Tritt A."/>
            <person name="Yoshinaga Y."/>
            <person name="Zwiers L.-H."/>
            <person name="Turgeon B."/>
            <person name="Goodwin S."/>
            <person name="Spatafora J."/>
            <person name="Crous P."/>
            <person name="Grigoriev I."/>
        </authorList>
    </citation>
    <scope>NUCLEOTIDE SEQUENCE</scope>
    <source>
        <strain evidence="2">CBS 122681</strain>
    </source>
</reference>
<evidence type="ECO:0000313" key="2">
    <source>
        <dbReference type="EMBL" id="KAF2654542.1"/>
    </source>
</evidence>
<feature type="compositionally biased region" description="Acidic residues" evidence="1">
    <location>
        <begin position="440"/>
        <end position="454"/>
    </location>
</feature>
<name>A0A6A6T4F3_9PLEO</name>
<organism evidence="2 3">
    <name type="scientific">Lophiostoma macrostomum CBS 122681</name>
    <dbReference type="NCBI Taxonomy" id="1314788"/>
    <lineage>
        <taxon>Eukaryota</taxon>
        <taxon>Fungi</taxon>
        <taxon>Dikarya</taxon>
        <taxon>Ascomycota</taxon>
        <taxon>Pezizomycotina</taxon>
        <taxon>Dothideomycetes</taxon>
        <taxon>Pleosporomycetidae</taxon>
        <taxon>Pleosporales</taxon>
        <taxon>Lophiostomataceae</taxon>
        <taxon>Lophiostoma</taxon>
    </lineage>
</organism>
<feature type="compositionally biased region" description="Acidic residues" evidence="1">
    <location>
        <begin position="304"/>
        <end position="313"/>
    </location>
</feature>
<dbReference type="AlphaFoldDB" id="A0A6A6T4F3"/>
<protein>
    <submittedName>
        <fullName evidence="2">Uncharacterized protein</fullName>
    </submittedName>
</protein>
<proteinExistence type="predicted"/>
<sequence length="454" mass="50933">MSTSGPSATPLKRTHSATSADATPRPPKSINVAKTPKKFIPTTKMTSAPAPTPTKAGDPKGKLIPLDWPRKAAKLGHKDESVLRIICKVRDDEDRQKEMFFKNIPWSQINWNSRAHIEKINSWSSQVYGRANLGSKAVHKWGAEEDLWIGLYHLLVLKECKKRNEGVKMPKLTLTLKAFNDFFQGKTLYKYVGKANIKTALPVRGVRQYSSFAAKVNRLAKKIKDQVLVIHATKEGEAKPYRPLITEELFHDYVYGGDEDVLDQRTHMTWREEKLAGIYQKGFNKWADILDSIPDWYEENDEIVESDDEAEAEAEAHVKTEEESGSEEDLTADLDDSFPDEDSDAEMTEPIKKHVVVSKAAKTTTDSDDSSSGYETDEESTEEATATPIKAEPKSSSSASTKEKKVHASKKTPSARPNLKRKASTDLNESPRMRPAREVEPDEIDDEGFALEEL</sequence>
<dbReference type="OrthoDB" id="3687991at2759"/>
<feature type="region of interest" description="Disordered" evidence="1">
    <location>
        <begin position="1"/>
        <end position="63"/>
    </location>
</feature>
<gene>
    <name evidence="2" type="ORF">K491DRAFT_693720</name>
</gene>
<keyword evidence="3" id="KW-1185">Reference proteome</keyword>
<accession>A0A6A6T4F3</accession>
<evidence type="ECO:0000256" key="1">
    <source>
        <dbReference type="SAM" id="MobiDB-lite"/>
    </source>
</evidence>